<name>A0A9X6RPJ8_HYPEX</name>
<protein>
    <recommendedName>
        <fullName evidence="2">Peptidase M12A domain-containing protein</fullName>
    </recommendedName>
</protein>
<comment type="caution">
    <text evidence="3">The sequence shown here is derived from an EMBL/GenBank/DDBJ whole genome shotgun (WGS) entry which is preliminary data.</text>
</comment>
<dbReference type="Pfam" id="PF01400">
    <property type="entry name" value="Astacin"/>
    <property type="match status" value="1"/>
</dbReference>
<keyword evidence="4" id="KW-1185">Reference proteome</keyword>
<dbReference type="AlphaFoldDB" id="A0A9X6RPJ8"/>
<accession>A0A9X6RPJ8</accession>
<proteinExistence type="predicted"/>
<gene>
    <name evidence="3" type="ORF">BV898_19549</name>
</gene>
<dbReference type="InterPro" id="IPR024079">
    <property type="entry name" value="MetalloPept_cat_dom_sf"/>
</dbReference>
<feature type="non-terminal residue" evidence="3">
    <location>
        <position position="1"/>
    </location>
</feature>
<feature type="domain" description="Peptidase M12A" evidence="2">
    <location>
        <begin position="150"/>
        <end position="254"/>
    </location>
</feature>
<dbReference type="Proteomes" id="UP000192578">
    <property type="component" value="Unassembled WGS sequence"/>
</dbReference>
<dbReference type="PANTHER" id="PTHR10127:SF850">
    <property type="entry name" value="METALLOENDOPEPTIDASE"/>
    <property type="match status" value="1"/>
</dbReference>
<dbReference type="SUPFAM" id="SSF55486">
    <property type="entry name" value="Metalloproteases ('zincins'), catalytic domain"/>
    <property type="match status" value="1"/>
</dbReference>
<dbReference type="InterPro" id="IPR001506">
    <property type="entry name" value="Peptidase_M12A"/>
</dbReference>
<dbReference type="Gene3D" id="3.40.390.10">
    <property type="entry name" value="Collagenase (Catalytic Domain)"/>
    <property type="match status" value="1"/>
</dbReference>
<evidence type="ECO:0000313" key="4">
    <source>
        <dbReference type="Proteomes" id="UP000192578"/>
    </source>
</evidence>
<dbReference type="PANTHER" id="PTHR10127">
    <property type="entry name" value="DISCOIDIN, CUB, EGF, LAMININ , AND ZINC METALLOPROTEASE DOMAIN CONTAINING"/>
    <property type="match status" value="1"/>
</dbReference>
<dbReference type="GO" id="GO:0004222">
    <property type="term" value="F:metalloendopeptidase activity"/>
    <property type="evidence" value="ECO:0007669"/>
    <property type="project" value="InterPro"/>
</dbReference>
<dbReference type="PROSITE" id="PS51864">
    <property type="entry name" value="ASTACIN"/>
    <property type="match status" value="1"/>
</dbReference>
<evidence type="ECO:0000259" key="2">
    <source>
        <dbReference type="PROSITE" id="PS51864"/>
    </source>
</evidence>
<evidence type="ECO:0000313" key="3">
    <source>
        <dbReference type="EMBL" id="OWA55162.1"/>
    </source>
</evidence>
<organism evidence="3 4">
    <name type="scientific">Hypsibius exemplaris</name>
    <name type="common">Freshwater tardigrade</name>
    <dbReference type="NCBI Taxonomy" id="2072580"/>
    <lineage>
        <taxon>Eukaryota</taxon>
        <taxon>Metazoa</taxon>
        <taxon>Ecdysozoa</taxon>
        <taxon>Tardigrada</taxon>
        <taxon>Eutardigrada</taxon>
        <taxon>Parachela</taxon>
        <taxon>Hypsibioidea</taxon>
        <taxon>Hypsibiidae</taxon>
        <taxon>Hypsibius</taxon>
    </lineage>
</organism>
<dbReference type="EMBL" id="MTYJ01000563">
    <property type="protein sequence ID" value="OWA55162.1"/>
    <property type="molecule type" value="Genomic_DNA"/>
</dbReference>
<comment type="caution">
    <text evidence="1">Lacks conserved residue(s) required for the propagation of feature annotation.</text>
</comment>
<reference evidence="4" key="1">
    <citation type="submission" date="2017-01" db="EMBL/GenBank/DDBJ databases">
        <title>Comparative genomics of anhydrobiosis in the tardigrade Hypsibius dujardini.</title>
        <authorList>
            <person name="Yoshida Y."/>
            <person name="Koutsovoulos G."/>
            <person name="Laetsch D."/>
            <person name="Stevens L."/>
            <person name="Kumar S."/>
            <person name="Horikawa D."/>
            <person name="Ishino K."/>
            <person name="Komine S."/>
            <person name="Tomita M."/>
            <person name="Blaxter M."/>
            <person name="Arakawa K."/>
        </authorList>
    </citation>
    <scope>NUCLEOTIDE SEQUENCE [LARGE SCALE GENOMIC DNA]</scope>
    <source>
        <strain evidence="4">Z151</strain>
    </source>
</reference>
<dbReference type="GO" id="GO:0006508">
    <property type="term" value="P:proteolysis"/>
    <property type="evidence" value="ECO:0007669"/>
    <property type="project" value="InterPro"/>
</dbReference>
<sequence>MPQTVSDMSIQLQKRAKFIGRLNDRTVGGLVAAVTATTKKPKPCISESYLGLCKDDDVACAQSCANENLISGKCGPIRKGGLFQACFCQGCAGTTPESTVVEVTTTSTASTTSIVPSNNLMNNRLFEGDIIGINLALIARSLTNRKKAQNGLTDQRSRWVNGVIPYYIAEGFNLTQQGIIWDAMNDFSSQTCIKFQPLSDDPDSILFQATSSRDECGSSQVGRKGGVQNVYLSVADDRDCVSKGIIQHKLMHVV</sequence>
<evidence type="ECO:0000256" key="1">
    <source>
        <dbReference type="PROSITE-ProRule" id="PRU01211"/>
    </source>
</evidence>